<evidence type="ECO:0008006" key="4">
    <source>
        <dbReference type="Google" id="ProtNLM"/>
    </source>
</evidence>
<gene>
    <name evidence="3" type="ORF">SDC9_180426</name>
</gene>
<dbReference type="EMBL" id="VSSQ01085216">
    <property type="protein sequence ID" value="MPN32943.1"/>
    <property type="molecule type" value="Genomic_DNA"/>
</dbReference>
<proteinExistence type="inferred from homology"/>
<dbReference type="InterPro" id="IPR005502">
    <property type="entry name" value="Ribosyl_crysJ1"/>
</dbReference>
<dbReference type="Gene3D" id="1.10.4080.10">
    <property type="entry name" value="ADP-ribosylation/Crystallin J1"/>
    <property type="match status" value="1"/>
</dbReference>
<name>A0A645HAX2_9ZZZZ</name>
<accession>A0A645HAX2</accession>
<comment type="similarity">
    <text evidence="1">Belongs to the ADP-ribosylglycohydrolase family.</text>
</comment>
<evidence type="ECO:0000313" key="3">
    <source>
        <dbReference type="EMBL" id="MPN32943.1"/>
    </source>
</evidence>
<dbReference type="InterPro" id="IPR050792">
    <property type="entry name" value="ADP-ribosylglycohydrolase"/>
</dbReference>
<dbReference type="AlphaFoldDB" id="A0A645HAX2"/>
<dbReference type="Pfam" id="PF03747">
    <property type="entry name" value="ADP_ribosyl_GH"/>
    <property type="match status" value="1"/>
</dbReference>
<dbReference type="InterPro" id="IPR036705">
    <property type="entry name" value="Ribosyl_crysJ1_sf"/>
</dbReference>
<evidence type="ECO:0000256" key="2">
    <source>
        <dbReference type="ARBA" id="ARBA00022801"/>
    </source>
</evidence>
<evidence type="ECO:0000256" key="1">
    <source>
        <dbReference type="ARBA" id="ARBA00010702"/>
    </source>
</evidence>
<dbReference type="GO" id="GO:0016787">
    <property type="term" value="F:hydrolase activity"/>
    <property type="evidence" value="ECO:0007669"/>
    <property type="project" value="UniProtKB-KW"/>
</dbReference>
<dbReference type="SUPFAM" id="SSF101478">
    <property type="entry name" value="ADP-ribosylglycohydrolase"/>
    <property type="match status" value="1"/>
</dbReference>
<keyword evidence="2" id="KW-0378">Hydrolase</keyword>
<organism evidence="3">
    <name type="scientific">bioreactor metagenome</name>
    <dbReference type="NCBI Taxonomy" id="1076179"/>
    <lineage>
        <taxon>unclassified sequences</taxon>
        <taxon>metagenomes</taxon>
        <taxon>ecological metagenomes</taxon>
    </lineage>
</organism>
<dbReference type="PANTHER" id="PTHR16222:SF24">
    <property type="entry name" value="ADP-RIBOSYLHYDROLASE ARH3"/>
    <property type="match status" value="1"/>
</dbReference>
<reference evidence="3" key="1">
    <citation type="submission" date="2019-08" db="EMBL/GenBank/DDBJ databases">
        <authorList>
            <person name="Kucharzyk K."/>
            <person name="Murdoch R.W."/>
            <person name="Higgins S."/>
            <person name="Loffler F."/>
        </authorList>
    </citation>
    <scope>NUCLEOTIDE SEQUENCE</scope>
</reference>
<sequence>MGNAPAETLIREAITAAVHQIDLDPEFLVAVQLAPMRMRPDLKNTGWVRHTMESSLWALTTTRSFEEALVRVVNLGNDADTAGCITGAIAGAMYGLEGIPVRWKQALHGEYPIRSGKLWFQQDFIDLADRLAAIS</sequence>
<comment type="caution">
    <text evidence="3">The sequence shown here is derived from an EMBL/GenBank/DDBJ whole genome shotgun (WGS) entry which is preliminary data.</text>
</comment>
<protein>
    <recommendedName>
        <fullName evidence="4">ADP-ribosyl-[dinitrogen reductase] hydrolase</fullName>
    </recommendedName>
</protein>
<dbReference type="PANTHER" id="PTHR16222">
    <property type="entry name" value="ADP-RIBOSYLGLYCOHYDROLASE"/>
    <property type="match status" value="1"/>
</dbReference>